<keyword evidence="2" id="KW-1185">Reference proteome</keyword>
<evidence type="ECO:0000313" key="2">
    <source>
        <dbReference type="Proteomes" id="UP000270094"/>
    </source>
</evidence>
<name>A0A3P7LDA9_STRVU</name>
<gene>
    <name evidence="1" type="ORF">SVUK_LOCUS12176</name>
</gene>
<evidence type="ECO:0000313" key="1">
    <source>
        <dbReference type="EMBL" id="VDM77178.1"/>
    </source>
</evidence>
<proteinExistence type="predicted"/>
<organism evidence="1 2">
    <name type="scientific">Strongylus vulgaris</name>
    <name type="common">Blood worm</name>
    <dbReference type="NCBI Taxonomy" id="40348"/>
    <lineage>
        <taxon>Eukaryota</taxon>
        <taxon>Metazoa</taxon>
        <taxon>Ecdysozoa</taxon>
        <taxon>Nematoda</taxon>
        <taxon>Chromadorea</taxon>
        <taxon>Rhabditida</taxon>
        <taxon>Rhabditina</taxon>
        <taxon>Rhabditomorpha</taxon>
        <taxon>Strongyloidea</taxon>
        <taxon>Strongylidae</taxon>
        <taxon>Strongylus</taxon>
    </lineage>
</organism>
<dbReference type="EMBL" id="UYYB01098591">
    <property type="protein sequence ID" value="VDM77178.1"/>
    <property type="molecule type" value="Genomic_DNA"/>
</dbReference>
<reference evidence="1 2" key="1">
    <citation type="submission" date="2018-11" db="EMBL/GenBank/DDBJ databases">
        <authorList>
            <consortium name="Pathogen Informatics"/>
        </authorList>
    </citation>
    <scope>NUCLEOTIDE SEQUENCE [LARGE SCALE GENOMIC DNA]</scope>
</reference>
<accession>A0A3P7LDA9</accession>
<sequence length="67" mass="8012">MYKPIDLDKVRDPQTQGEWRIYTDIMNLLERWGIPIVGVSLSELDLYASMCFVQSKFLTRRNFRGWN</sequence>
<dbReference type="Proteomes" id="UP000270094">
    <property type="component" value="Unassembled WGS sequence"/>
</dbReference>
<dbReference type="AlphaFoldDB" id="A0A3P7LDA9"/>
<protein>
    <submittedName>
        <fullName evidence="1">Uncharacterized protein</fullName>
    </submittedName>
</protein>